<dbReference type="PANTHER" id="PTHR34285:SF3">
    <property type="entry name" value="OS08G0510800 PROTEIN"/>
    <property type="match status" value="1"/>
</dbReference>
<reference evidence="2" key="1">
    <citation type="submission" date="2023-03" db="EMBL/GenBank/DDBJ databases">
        <authorList>
            <person name="Julca I."/>
        </authorList>
    </citation>
    <scope>NUCLEOTIDE SEQUENCE</scope>
</reference>
<feature type="compositionally biased region" description="Gly residues" evidence="1">
    <location>
        <begin position="348"/>
        <end position="361"/>
    </location>
</feature>
<dbReference type="PANTHER" id="PTHR34285">
    <property type="entry name" value="OS08G0510800 PROTEIN"/>
    <property type="match status" value="1"/>
</dbReference>
<sequence>MKASIKFREEQKPLLRAKIPLNVLSFPFQSGVVAGESKELALNLSTFFDAGPAFKIVYRPNDSENPFSFICKTGIGNLGSPISSPFTMSAEFNFVGNQNPSFFIHFKPKFGDFSIKKSHSSSTSTSASTAAVKKNEPRIAGVGKGDETTLVKHGYAVDGPGLFAGAGKIAVLPAESAAVATGMMENVITGSEIKAKTAFPLNGAAIANLRWCLRFPPNATAEGEEDAVLVGATNKPMAGISFAKLPMLLMDKISIEHVAQKDTKVNGSGSSNLAGNNDVSGACLEMKKQLETIQTENGLLRKALDDLRSEISADFSLSPAGGGYGGGRVDRKQPGTDGKSSKAIEGDVTGGGSKSGVKGGK</sequence>
<feature type="region of interest" description="Disordered" evidence="1">
    <location>
        <begin position="317"/>
        <end position="361"/>
    </location>
</feature>
<proteinExistence type="predicted"/>
<evidence type="ECO:0000256" key="1">
    <source>
        <dbReference type="SAM" id="MobiDB-lite"/>
    </source>
</evidence>
<accession>A0AAV1CSC5</accession>
<name>A0AAV1CSC5_OLDCO</name>
<evidence type="ECO:0000313" key="3">
    <source>
        <dbReference type="Proteomes" id="UP001161247"/>
    </source>
</evidence>
<evidence type="ECO:0000313" key="2">
    <source>
        <dbReference type="EMBL" id="CAI9097422.1"/>
    </source>
</evidence>
<dbReference type="EMBL" id="OX459120">
    <property type="protein sequence ID" value="CAI9097422.1"/>
    <property type="molecule type" value="Genomic_DNA"/>
</dbReference>
<gene>
    <name evidence="2" type="ORF">OLC1_LOCUS7910</name>
</gene>
<feature type="compositionally biased region" description="Basic and acidic residues" evidence="1">
    <location>
        <begin position="328"/>
        <end position="345"/>
    </location>
</feature>
<dbReference type="AlphaFoldDB" id="A0AAV1CSC5"/>
<protein>
    <submittedName>
        <fullName evidence="2">OLC1v1033848C1</fullName>
    </submittedName>
</protein>
<dbReference type="Proteomes" id="UP001161247">
    <property type="component" value="Chromosome 3"/>
</dbReference>
<keyword evidence="3" id="KW-1185">Reference proteome</keyword>
<organism evidence="2 3">
    <name type="scientific">Oldenlandia corymbosa var. corymbosa</name>
    <dbReference type="NCBI Taxonomy" id="529605"/>
    <lineage>
        <taxon>Eukaryota</taxon>
        <taxon>Viridiplantae</taxon>
        <taxon>Streptophyta</taxon>
        <taxon>Embryophyta</taxon>
        <taxon>Tracheophyta</taxon>
        <taxon>Spermatophyta</taxon>
        <taxon>Magnoliopsida</taxon>
        <taxon>eudicotyledons</taxon>
        <taxon>Gunneridae</taxon>
        <taxon>Pentapetalae</taxon>
        <taxon>asterids</taxon>
        <taxon>lamiids</taxon>
        <taxon>Gentianales</taxon>
        <taxon>Rubiaceae</taxon>
        <taxon>Rubioideae</taxon>
        <taxon>Spermacoceae</taxon>
        <taxon>Hedyotis-Oldenlandia complex</taxon>
        <taxon>Oldenlandia</taxon>
    </lineage>
</organism>